<dbReference type="InterPro" id="IPR003594">
    <property type="entry name" value="HATPase_dom"/>
</dbReference>
<dbReference type="SUPFAM" id="SSF47384">
    <property type="entry name" value="Homodimeric domain of signal transducing histidine kinase"/>
    <property type="match status" value="1"/>
</dbReference>
<evidence type="ECO:0000256" key="6">
    <source>
        <dbReference type="ARBA" id="ARBA00022692"/>
    </source>
</evidence>
<evidence type="ECO:0000259" key="15">
    <source>
        <dbReference type="PROSITE" id="PS50109"/>
    </source>
</evidence>
<evidence type="ECO:0000256" key="14">
    <source>
        <dbReference type="SAM" id="Phobius"/>
    </source>
</evidence>
<evidence type="ECO:0000313" key="18">
    <source>
        <dbReference type="EMBL" id="MCG2614283.1"/>
    </source>
</evidence>
<evidence type="ECO:0000256" key="10">
    <source>
        <dbReference type="ARBA" id="ARBA00023012"/>
    </source>
</evidence>
<comment type="subcellular location">
    <subcellularLocation>
        <location evidence="2">Cell membrane</location>
        <topology evidence="2">Multi-pass membrane protein</topology>
    </subcellularLocation>
</comment>
<keyword evidence="5 13" id="KW-0597">Phosphoprotein</keyword>
<evidence type="ECO:0000256" key="4">
    <source>
        <dbReference type="ARBA" id="ARBA00022475"/>
    </source>
</evidence>
<dbReference type="Proteomes" id="UP001165367">
    <property type="component" value="Unassembled WGS sequence"/>
</dbReference>
<dbReference type="SUPFAM" id="SSF47226">
    <property type="entry name" value="Histidine-containing phosphotransfer domain, HPT domain"/>
    <property type="match status" value="1"/>
</dbReference>
<feature type="domain" description="Response regulatory" evidence="16">
    <location>
        <begin position="485"/>
        <end position="600"/>
    </location>
</feature>
<keyword evidence="9 14" id="KW-1133">Transmembrane helix</keyword>
<feature type="modified residue" description="4-aspartylphosphate" evidence="13">
    <location>
        <position position="534"/>
    </location>
</feature>
<feature type="transmembrane region" description="Helical" evidence="14">
    <location>
        <begin position="6"/>
        <end position="24"/>
    </location>
</feature>
<feature type="modified residue" description="Phosphohistidine" evidence="12">
    <location>
        <position position="687"/>
    </location>
</feature>
<dbReference type="InterPro" id="IPR036890">
    <property type="entry name" value="HATPase_C_sf"/>
</dbReference>
<dbReference type="InterPro" id="IPR001789">
    <property type="entry name" value="Sig_transdc_resp-reg_receiver"/>
</dbReference>
<evidence type="ECO:0000259" key="16">
    <source>
        <dbReference type="PROSITE" id="PS50110"/>
    </source>
</evidence>
<gene>
    <name evidence="18" type="ORF">LZZ85_08315</name>
</gene>
<dbReference type="InterPro" id="IPR003661">
    <property type="entry name" value="HisK_dim/P_dom"/>
</dbReference>
<organism evidence="18 19">
    <name type="scientific">Terrimonas ginsenosidimutans</name>
    <dbReference type="NCBI Taxonomy" id="2908004"/>
    <lineage>
        <taxon>Bacteria</taxon>
        <taxon>Pseudomonadati</taxon>
        <taxon>Bacteroidota</taxon>
        <taxon>Chitinophagia</taxon>
        <taxon>Chitinophagales</taxon>
        <taxon>Chitinophagaceae</taxon>
        <taxon>Terrimonas</taxon>
    </lineage>
</organism>
<feature type="domain" description="HPt" evidence="17">
    <location>
        <begin position="648"/>
        <end position="747"/>
    </location>
</feature>
<evidence type="ECO:0000256" key="2">
    <source>
        <dbReference type="ARBA" id="ARBA00004651"/>
    </source>
</evidence>
<dbReference type="PRINTS" id="PR00344">
    <property type="entry name" value="BCTRLSENSOR"/>
</dbReference>
<dbReference type="CDD" id="cd17546">
    <property type="entry name" value="REC_hyHK_CKI1_RcsC-like"/>
    <property type="match status" value="1"/>
</dbReference>
<dbReference type="PROSITE" id="PS50110">
    <property type="entry name" value="RESPONSE_REGULATORY"/>
    <property type="match status" value="1"/>
</dbReference>
<evidence type="ECO:0000256" key="3">
    <source>
        <dbReference type="ARBA" id="ARBA00012438"/>
    </source>
</evidence>
<dbReference type="PANTHER" id="PTHR45339:SF1">
    <property type="entry name" value="HYBRID SIGNAL TRANSDUCTION HISTIDINE KINASE J"/>
    <property type="match status" value="1"/>
</dbReference>
<comment type="catalytic activity">
    <reaction evidence="1">
        <text>ATP + protein L-histidine = ADP + protein N-phospho-L-histidine.</text>
        <dbReference type="EC" id="2.7.13.3"/>
    </reaction>
</comment>
<name>A0ABS9KPM6_9BACT</name>
<feature type="transmembrane region" description="Helical" evidence="14">
    <location>
        <begin position="186"/>
        <end position="206"/>
    </location>
</feature>
<dbReference type="SUPFAM" id="SSF52172">
    <property type="entry name" value="CheY-like"/>
    <property type="match status" value="1"/>
</dbReference>
<dbReference type="Gene3D" id="1.20.120.160">
    <property type="entry name" value="HPT domain"/>
    <property type="match status" value="1"/>
</dbReference>
<evidence type="ECO:0000256" key="8">
    <source>
        <dbReference type="ARBA" id="ARBA00022840"/>
    </source>
</evidence>
<sequence>MTSNTFAKYILAALIVAVAILVSIQISSRNNISELISYNEQLLRELNTSDKLRQVERDIISAESRIRGAVATNDSTFLNETDRQITEAKSYLSELKYEIGKDHTEAVYIDALLGLADQKQRLKNEVLDSFHDKGFFSPTLLKNIALARRDSNAVNKATRKITDARKVMMQQLSVSIQKNAERANRMGLMLTILALLGGIASCWFILSRAKQQQVLIKSLNESEAKVRETARVKENFMANMSHEIRTPLNAILGFTNLMKTRNPDQQMNVFVNSIEKAGENLLVIVNDILDLSKIEAGMMRIESTPFSVRGMVHSIETLFRERVKEKSLLLNTFVEDEVPDTLSGDATRLTQILVNLLSNAIKFTEQGIITVRVSSYGIKDNTIQLGFSIADTGIGIEKDKIDTIFDRFQQAEDSITRKYGGTGLGLSIVKDLVTLQQGEISVQSEMGRGTTFLFVIPYQVSAEQFTFAKTAHATLPADADVSGIRLLVVEDNELNQSLLHHLLTGWGISFDIASNGLEAVKALQAKKYSLVLMDIQMPEMDGYTATRQIRQELKLDIPIIAMTAHALAGEREKCMSYGMNEYISKPLKEQELFRLISRFERSLDSKQKETAKENNLPVMDPSGKNNLTPADRYQFINLQYIREISSGNTDYERSVTGMFLEDMPQDLQSLIEALDKGDYDLLSKLAHDLKTSTSIMGLTDKLGIYLDSLEHQPQTESSARDNVGNVRRIINSALQEASHFYASINTDGK</sequence>
<dbReference type="InterPro" id="IPR004358">
    <property type="entry name" value="Sig_transdc_His_kin-like_C"/>
</dbReference>
<dbReference type="Pfam" id="PF00512">
    <property type="entry name" value="HisKA"/>
    <property type="match status" value="1"/>
</dbReference>
<dbReference type="PROSITE" id="PS50894">
    <property type="entry name" value="HPT"/>
    <property type="match status" value="1"/>
</dbReference>
<dbReference type="Gene3D" id="3.40.50.2300">
    <property type="match status" value="1"/>
</dbReference>
<dbReference type="Pfam" id="PF01627">
    <property type="entry name" value="Hpt"/>
    <property type="match status" value="1"/>
</dbReference>
<evidence type="ECO:0000256" key="13">
    <source>
        <dbReference type="PROSITE-ProRule" id="PRU00169"/>
    </source>
</evidence>
<dbReference type="EMBL" id="JAKLTR010000004">
    <property type="protein sequence ID" value="MCG2614283.1"/>
    <property type="molecule type" value="Genomic_DNA"/>
</dbReference>
<reference evidence="18" key="1">
    <citation type="submission" date="2022-01" db="EMBL/GenBank/DDBJ databases">
        <authorList>
            <person name="Jo J.-H."/>
            <person name="Im W.-T."/>
        </authorList>
    </citation>
    <scope>NUCLEOTIDE SEQUENCE</scope>
    <source>
        <strain evidence="18">NA20</strain>
    </source>
</reference>
<dbReference type="SUPFAM" id="SSF55874">
    <property type="entry name" value="ATPase domain of HSP90 chaperone/DNA topoisomerase II/histidine kinase"/>
    <property type="match status" value="1"/>
</dbReference>
<evidence type="ECO:0000256" key="9">
    <source>
        <dbReference type="ARBA" id="ARBA00022989"/>
    </source>
</evidence>
<dbReference type="PROSITE" id="PS50109">
    <property type="entry name" value="HIS_KIN"/>
    <property type="match status" value="1"/>
</dbReference>
<keyword evidence="10" id="KW-0902">Two-component regulatory system</keyword>
<keyword evidence="8 18" id="KW-0067">ATP-binding</keyword>
<dbReference type="InterPro" id="IPR036097">
    <property type="entry name" value="HisK_dim/P_sf"/>
</dbReference>
<dbReference type="CDD" id="cd16922">
    <property type="entry name" value="HATPase_EvgS-ArcB-TorS-like"/>
    <property type="match status" value="1"/>
</dbReference>
<evidence type="ECO:0000256" key="7">
    <source>
        <dbReference type="ARBA" id="ARBA00022741"/>
    </source>
</evidence>
<evidence type="ECO:0000256" key="11">
    <source>
        <dbReference type="ARBA" id="ARBA00023136"/>
    </source>
</evidence>
<dbReference type="InterPro" id="IPR008207">
    <property type="entry name" value="Sig_transdc_His_kin_Hpt_dom"/>
</dbReference>
<evidence type="ECO:0000256" key="5">
    <source>
        <dbReference type="ARBA" id="ARBA00022553"/>
    </source>
</evidence>
<dbReference type="Gene3D" id="3.30.565.10">
    <property type="entry name" value="Histidine kinase-like ATPase, C-terminal domain"/>
    <property type="match status" value="1"/>
</dbReference>
<evidence type="ECO:0000256" key="12">
    <source>
        <dbReference type="PROSITE-ProRule" id="PRU00110"/>
    </source>
</evidence>
<dbReference type="CDD" id="cd00082">
    <property type="entry name" value="HisKA"/>
    <property type="match status" value="1"/>
</dbReference>
<evidence type="ECO:0000313" key="19">
    <source>
        <dbReference type="Proteomes" id="UP001165367"/>
    </source>
</evidence>
<dbReference type="Gene3D" id="1.10.287.130">
    <property type="match status" value="1"/>
</dbReference>
<dbReference type="RefSeq" id="WP_237870561.1">
    <property type="nucleotide sequence ID" value="NZ_JAKLTR010000004.1"/>
</dbReference>
<keyword evidence="7" id="KW-0547">Nucleotide-binding</keyword>
<evidence type="ECO:0000256" key="1">
    <source>
        <dbReference type="ARBA" id="ARBA00000085"/>
    </source>
</evidence>
<dbReference type="InterPro" id="IPR005467">
    <property type="entry name" value="His_kinase_dom"/>
</dbReference>
<proteinExistence type="predicted"/>
<dbReference type="InterPro" id="IPR036641">
    <property type="entry name" value="HPT_dom_sf"/>
</dbReference>
<keyword evidence="11 14" id="KW-0472">Membrane</keyword>
<keyword evidence="6 14" id="KW-0812">Transmembrane</keyword>
<comment type="caution">
    <text evidence="18">The sequence shown here is derived from an EMBL/GenBank/DDBJ whole genome shotgun (WGS) entry which is preliminary data.</text>
</comment>
<dbReference type="SMART" id="SM00388">
    <property type="entry name" value="HisKA"/>
    <property type="match status" value="1"/>
</dbReference>
<evidence type="ECO:0000259" key="17">
    <source>
        <dbReference type="PROSITE" id="PS50894"/>
    </source>
</evidence>
<accession>A0ABS9KPM6</accession>
<dbReference type="GO" id="GO:0005524">
    <property type="term" value="F:ATP binding"/>
    <property type="evidence" value="ECO:0007669"/>
    <property type="project" value="UniProtKB-KW"/>
</dbReference>
<dbReference type="PANTHER" id="PTHR45339">
    <property type="entry name" value="HYBRID SIGNAL TRANSDUCTION HISTIDINE KINASE J"/>
    <property type="match status" value="1"/>
</dbReference>
<dbReference type="Pfam" id="PF00072">
    <property type="entry name" value="Response_reg"/>
    <property type="match status" value="1"/>
</dbReference>
<feature type="domain" description="Histidine kinase" evidence="15">
    <location>
        <begin position="239"/>
        <end position="460"/>
    </location>
</feature>
<dbReference type="SMART" id="SM00448">
    <property type="entry name" value="REC"/>
    <property type="match status" value="1"/>
</dbReference>
<keyword evidence="19" id="KW-1185">Reference proteome</keyword>
<dbReference type="InterPro" id="IPR011006">
    <property type="entry name" value="CheY-like_superfamily"/>
</dbReference>
<keyword evidence="4" id="KW-1003">Cell membrane</keyword>
<dbReference type="Pfam" id="PF02518">
    <property type="entry name" value="HATPase_c"/>
    <property type="match status" value="1"/>
</dbReference>
<dbReference type="EC" id="2.7.13.3" evidence="3"/>
<protein>
    <recommendedName>
        <fullName evidence="3">histidine kinase</fullName>
        <ecNumber evidence="3">2.7.13.3</ecNumber>
    </recommendedName>
</protein>
<dbReference type="SMART" id="SM00387">
    <property type="entry name" value="HATPase_c"/>
    <property type="match status" value="1"/>
</dbReference>